<dbReference type="Proteomes" id="UP000192247">
    <property type="component" value="Unassembled WGS sequence"/>
</dbReference>
<gene>
    <name evidence="2" type="ORF">BIW11_13248</name>
</gene>
<evidence type="ECO:0000313" key="3">
    <source>
        <dbReference type="Proteomes" id="UP000192247"/>
    </source>
</evidence>
<comment type="caution">
    <text evidence="2">The sequence shown here is derived from an EMBL/GenBank/DDBJ whole genome shotgun (WGS) entry which is preliminary data.</text>
</comment>
<reference evidence="2 3" key="1">
    <citation type="journal article" date="2017" name="Gigascience">
        <title>Draft genome of the honey bee ectoparasitic mite, Tropilaelaps mercedesae, is shaped by the parasitic life history.</title>
        <authorList>
            <person name="Dong X."/>
            <person name="Armstrong S.D."/>
            <person name="Xia D."/>
            <person name="Makepeace B.L."/>
            <person name="Darby A.C."/>
            <person name="Kadowaki T."/>
        </authorList>
    </citation>
    <scope>NUCLEOTIDE SEQUENCE [LARGE SCALE GENOMIC DNA]</scope>
    <source>
        <strain evidence="2">Wuxi-XJTLU</strain>
    </source>
</reference>
<proteinExistence type="predicted"/>
<feature type="non-terminal residue" evidence="2">
    <location>
        <position position="1"/>
    </location>
</feature>
<organism evidence="2 3">
    <name type="scientific">Tropilaelaps mercedesae</name>
    <dbReference type="NCBI Taxonomy" id="418985"/>
    <lineage>
        <taxon>Eukaryota</taxon>
        <taxon>Metazoa</taxon>
        <taxon>Ecdysozoa</taxon>
        <taxon>Arthropoda</taxon>
        <taxon>Chelicerata</taxon>
        <taxon>Arachnida</taxon>
        <taxon>Acari</taxon>
        <taxon>Parasitiformes</taxon>
        <taxon>Mesostigmata</taxon>
        <taxon>Gamasina</taxon>
        <taxon>Dermanyssoidea</taxon>
        <taxon>Laelapidae</taxon>
        <taxon>Tropilaelaps</taxon>
    </lineage>
</organism>
<feature type="compositionally biased region" description="Low complexity" evidence="1">
    <location>
        <begin position="54"/>
        <end position="67"/>
    </location>
</feature>
<keyword evidence="3" id="KW-1185">Reference proteome</keyword>
<dbReference type="AlphaFoldDB" id="A0A1V9X3C3"/>
<evidence type="ECO:0000313" key="2">
    <source>
        <dbReference type="EMBL" id="OQR67893.1"/>
    </source>
</evidence>
<protein>
    <submittedName>
        <fullName evidence="2">Uncharacterized protein</fullName>
    </submittedName>
</protein>
<feature type="compositionally biased region" description="Polar residues" evidence="1">
    <location>
        <begin position="29"/>
        <end position="41"/>
    </location>
</feature>
<accession>A0A1V9X3C3</accession>
<sequence length="208" mass="22935">GGEPPWRPLDDLPPSRQSPKVEIAGTDLSMWTSQVSKTQSQRKADARKVNTPMSSSSSSSSSSIEISIRAKRPQRTYERGAVICLTHASLFLFVSPLFQITHRRKAIHVRVPRLHEGLQQRVGPGKTPESDSLKRGRVLPIGAQSSALQLRYAFACASTEEASKDVVQSFVIVQQSRACDVNISGARVEVVRSRIANLNDEDHSQMCE</sequence>
<evidence type="ECO:0000256" key="1">
    <source>
        <dbReference type="SAM" id="MobiDB-lite"/>
    </source>
</evidence>
<dbReference type="EMBL" id="MNPL01026944">
    <property type="protein sequence ID" value="OQR67893.1"/>
    <property type="molecule type" value="Genomic_DNA"/>
</dbReference>
<dbReference type="InParanoid" id="A0A1V9X3C3"/>
<feature type="region of interest" description="Disordered" evidence="1">
    <location>
        <begin position="1"/>
        <end position="70"/>
    </location>
</feature>
<name>A0A1V9X3C3_9ACAR</name>